<dbReference type="SUPFAM" id="SSF101447">
    <property type="entry name" value="Formin homology 2 domain (FH2 domain)"/>
    <property type="match status" value="1"/>
</dbReference>
<dbReference type="AlphaFoldDB" id="A0A023FYB4"/>
<feature type="region of interest" description="Disordered" evidence="1">
    <location>
        <begin position="1"/>
        <end position="22"/>
    </location>
</feature>
<feature type="compositionally biased region" description="Pro residues" evidence="1">
    <location>
        <begin position="1"/>
        <end position="16"/>
    </location>
</feature>
<accession>A0A023FYB4</accession>
<name>A0A023FYB4_AMBPA</name>
<dbReference type="EMBL" id="GBBL01000833">
    <property type="protein sequence ID" value="JAC26487.1"/>
    <property type="molecule type" value="mRNA"/>
</dbReference>
<protein>
    <submittedName>
        <fullName evidence="2">Uncharacterized protein</fullName>
    </submittedName>
</protein>
<proteinExistence type="evidence at transcript level"/>
<evidence type="ECO:0000256" key="1">
    <source>
        <dbReference type="SAM" id="MobiDB-lite"/>
    </source>
</evidence>
<sequence>MSGIPPPPPPPPPPPLSSAIGQDGGVLRRELGVNELDTSSIKLVDRQFARITAGFQDAIVISRVLPLKHVLQKGPQCGLVALSMASQLLQGDPVKT</sequence>
<evidence type="ECO:0000313" key="2">
    <source>
        <dbReference type="EMBL" id="JAC26487.1"/>
    </source>
</evidence>
<organism evidence="2">
    <name type="scientific">Amblyomma parvum</name>
    <name type="common">South American tick</name>
    <dbReference type="NCBI Taxonomy" id="251391"/>
    <lineage>
        <taxon>Eukaryota</taxon>
        <taxon>Metazoa</taxon>
        <taxon>Ecdysozoa</taxon>
        <taxon>Arthropoda</taxon>
        <taxon>Chelicerata</taxon>
        <taxon>Arachnida</taxon>
        <taxon>Acari</taxon>
        <taxon>Parasitiformes</taxon>
        <taxon>Ixodida</taxon>
        <taxon>Ixodoidea</taxon>
        <taxon>Ixodidae</taxon>
        <taxon>Amblyomminae</taxon>
        <taxon>Amblyomma</taxon>
    </lineage>
</organism>
<reference evidence="2" key="1">
    <citation type="submission" date="2014-03" db="EMBL/GenBank/DDBJ databases">
        <title>The sialotranscriptome of Amblyomma triste, Amblyomma parvum and Amblyomma cajennense ticks, uncovered by 454-based RNA-seq.</title>
        <authorList>
            <person name="Garcia G.R."/>
            <person name="Gardinassi L.G."/>
            <person name="Ribeiro J.M."/>
            <person name="Anatrielo E."/>
            <person name="Ferreira B.R."/>
            <person name="Moreira H.N."/>
            <person name="Mafra C."/>
            <person name="Olegario M.M."/>
            <person name="Szabo P.J."/>
            <person name="Miranda-Santos I.K."/>
            <person name="Maruyama S.R."/>
        </authorList>
    </citation>
    <scope>NUCLEOTIDE SEQUENCE</scope>
    <source>
        <strain evidence="2">Araguapaz</strain>
        <tissue evidence="2">Salivary glands</tissue>
    </source>
</reference>